<keyword evidence="11" id="KW-0804">Transcription</keyword>
<organism evidence="17 18">
    <name type="scientific">Rousettus aegyptiacus</name>
    <name type="common">Egyptian fruit bat</name>
    <name type="synonym">Pteropus aegyptiacus</name>
    <dbReference type="NCBI Taxonomy" id="9407"/>
    <lineage>
        <taxon>Eukaryota</taxon>
        <taxon>Metazoa</taxon>
        <taxon>Chordata</taxon>
        <taxon>Craniata</taxon>
        <taxon>Vertebrata</taxon>
        <taxon>Euteleostomi</taxon>
        <taxon>Mammalia</taxon>
        <taxon>Eutheria</taxon>
        <taxon>Laurasiatheria</taxon>
        <taxon>Chiroptera</taxon>
        <taxon>Yinpterochiroptera</taxon>
        <taxon>Pteropodoidea</taxon>
        <taxon>Pteropodidae</taxon>
        <taxon>Rousettinae</taxon>
        <taxon>Rousettus</taxon>
    </lineage>
</organism>
<dbReference type="InterPro" id="IPR007823">
    <property type="entry name" value="RRP8"/>
</dbReference>
<sequence length="481" mass="53412">MSLPLLSPTSHLSSPLVEVVLSVVQPQANGNGVAFPTLSENVVHSSVPAPSPLDWGSLGTGFKRRQLLATLRALEAASLPQQPSSLPGSDSEEEVVEKKKKHSKKALFASASTEVEEKGKKRQKQGPPGHNSEEKKVEKKCRKGALFSSDSALEEKRKRKCQNQAPLNLPQHQDSVDQKDPKAWKSRATDDPPKPSPGTTSPQPPHTLSRKQWRNRQKNKRRHKNKFRPPQPPDQTPATAPKEETEVLPAPSPDSHEARGEALRARMAQRLDSARFRYLNEQLYSGPSSAAQRLFQEDPEAFLLYHRGFQGQVKKWPLQPVDRIAKDLRQRPASLVVADFGCGDCRLASSIRNSVHCFDLASLDPRVTVCDMAQVPLEDESVDVAVFCLSLMGTNIRDFLEEANRVLKPGGLLKVAEVSSRFEDVRTFLGAVTKLGFKVISKDLTNSHFFLFDFEKTGPPRVGPKAQLSGLKLQPCLYKRR</sequence>
<evidence type="ECO:0000256" key="13">
    <source>
        <dbReference type="ARBA" id="ARBA00057870"/>
    </source>
</evidence>
<evidence type="ECO:0000256" key="9">
    <source>
        <dbReference type="ARBA" id="ARBA00022853"/>
    </source>
</evidence>
<evidence type="ECO:0000256" key="6">
    <source>
        <dbReference type="ARBA" id="ARBA00022603"/>
    </source>
</evidence>
<dbReference type="Proteomes" id="UP000593571">
    <property type="component" value="Unassembled WGS sequence"/>
</dbReference>
<dbReference type="SUPFAM" id="SSF53335">
    <property type="entry name" value="S-adenosyl-L-methionine-dependent methyltransferases"/>
    <property type="match status" value="1"/>
</dbReference>
<dbReference type="Gene3D" id="1.10.10.2150">
    <property type="entry name" value="Ribosomal RNA-processing protein 8, N-terminal domain"/>
    <property type="match status" value="1"/>
</dbReference>
<evidence type="ECO:0000256" key="15">
    <source>
        <dbReference type="RuleBase" id="RU365074"/>
    </source>
</evidence>
<evidence type="ECO:0000313" key="17">
    <source>
        <dbReference type="EMBL" id="KAF6467576.1"/>
    </source>
</evidence>
<feature type="compositionally biased region" description="Basic and acidic residues" evidence="16">
    <location>
        <begin position="174"/>
        <end position="193"/>
    </location>
</feature>
<keyword evidence="8 15" id="KW-0949">S-adenosyl-L-methionine</keyword>
<dbReference type="Pfam" id="PF05148">
    <property type="entry name" value="Methyltransf_8"/>
    <property type="match status" value="1"/>
</dbReference>
<dbReference type="CDD" id="cd02440">
    <property type="entry name" value="AdoMet_MTases"/>
    <property type="match status" value="1"/>
</dbReference>
<comment type="similarity">
    <text evidence="2 15">Belongs to the methyltransferase superfamily. RRP8 family.</text>
</comment>
<dbReference type="InterPro" id="IPR042036">
    <property type="entry name" value="RRP8_N"/>
</dbReference>
<dbReference type="GO" id="GO:0033553">
    <property type="term" value="C:rDNA heterochromatin"/>
    <property type="evidence" value="ECO:0007669"/>
    <property type="project" value="TreeGrafter"/>
</dbReference>
<dbReference type="FunFam" id="1.10.10.2150:FF:000001">
    <property type="entry name" value="Ribosomal RNA-processing protein 8"/>
    <property type="match status" value="1"/>
</dbReference>
<dbReference type="GO" id="GO:0008168">
    <property type="term" value="F:methyltransferase activity"/>
    <property type="evidence" value="ECO:0007669"/>
    <property type="project" value="UniProtKB-KW"/>
</dbReference>
<evidence type="ECO:0000256" key="11">
    <source>
        <dbReference type="ARBA" id="ARBA00023163"/>
    </source>
</evidence>
<comment type="subcellular location">
    <subcellularLocation>
        <location evidence="1 15">Nucleus</location>
        <location evidence="1 15">Nucleolus</location>
    </subcellularLocation>
</comment>
<keyword evidence="9" id="KW-0156">Chromatin regulator</keyword>
<feature type="region of interest" description="Disordered" evidence="16">
    <location>
        <begin position="79"/>
        <end position="260"/>
    </location>
</feature>
<reference evidence="17 18" key="1">
    <citation type="journal article" date="2020" name="Nature">
        <title>Six reference-quality genomes reveal evolution of bat adaptations.</title>
        <authorList>
            <person name="Jebb D."/>
            <person name="Huang Z."/>
            <person name="Pippel M."/>
            <person name="Hughes G.M."/>
            <person name="Lavrichenko K."/>
            <person name="Devanna P."/>
            <person name="Winkler S."/>
            <person name="Jermiin L.S."/>
            <person name="Skirmuntt E.C."/>
            <person name="Katzourakis A."/>
            <person name="Burkitt-Gray L."/>
            <person name="Ray D.A."/>
            <person name="Sullivan K.A.M."/>
            <person name="Roscito J.G."/>
            <person name="Kirilenko B.M."/>
            <person name="Davalos L.M."/>
            <person name="Corthals A.P."/>
            <person name="Power M.L."/>
            <person name="Jones G."/>
            <person name="Ransome R.D."/>
            <person name="Dechmann D.K.N."/>
            <person name="Locatelli A.G."/>
            <person name="Puechmaille S.J."/>
            <person name="Fedrigo O."/>
            <person name="Jarvis E.D."/>
            <person name="Hiller M."/>
            <person name="Vernes S.C."/>
            <person name="Myers E.W."/>
            <person name="Teeling E.C."/>
        </authorList>
    </citation>
    <scope>NUCLEOTIDE SEQUENCE [LARGE SCALE GENOMIC DNA]</scope>
    <source>
        <strain evidence="17">MRouAeg1</strain>
        <tissue evidence="17">Muscle</tissue>
    </source>
</reference>
<feature type="compositionally biased region" description="Polar residues" evidence="16">
    <location>
        <begin position="162"/>
        <end position="173"/>
    </location>
</feature>
<evidence type="ECO:0000256" key="16">
    <source>
        <dbReference type="SAM" id="MobiDB-lite"/>
    </source>
</evidence>
<accession>A0A7J8H5M8</accession>
<evidence type="ECO:0000256" key="1">
    <source>
        <dbReference type="ARBA" id="ARBA00004604"/>
    </source>
</evidence>
<evidence type="ECO:0000313" key="18">
    <source>
        <dbReference type="Proteomes" id="UP000593571"/>
    </source>
</evidence>
<dbReference type="GO" id="GO:0006364">
    <property type="term" value="P:rRNA processing"/>
    <property type="evidence" value="ECO:0007669"/>
    <property type="project" value="UniProtKB-UniRule"/>
</dbReference>
<evidence type="ECO:0000256" key="7">
    <source>
        <dbReference type="ARBA" id="ARBA00022679"/>
    </source>
</evidence>
<dbReference type="FunFam" id="3.40.50.150:FF:000068">
    <property type="entry name" value="Ribosomal RNA-processing protein 8"/>
    <property type="match status" value="1"/>
</dbReference>
<dbReference type="GO" id="GO:0046015">
    <property type="term" value="P:regulation of transcription by glucose"/>
    <property type="evidence" value="ECO:0007669"/>
    <property type="project" value="TreeGrafter"/>
</dbReference>
<comment type="function">
    <text evidence="13">Essential component of the eNoSC (energy-dependent nucleolar silencing) complex, a complex that mediates silencing of rDNA in response to intracellular energy status and acts by recruiting histone-modifying enzymes. The eNoSC complex is able to sense the energy status of cell: upon glucose starvation, elevation of NAD(+)/NADP(+) ratio activates SIRT1, leading to histone H3 deacetylation followed by dimethylation of H3 at 'Lys-9' (H3K9me2) by SUV39H1 and the formation of silent chromatin in the rDNA locus. In the complex, RRP8 binds to H3K9me2 and probably acts as a methyltransferase. Its substrates are however unknown.</text>
</comment>
<evidence type="ECO:0000256" key="2">
    <source>
        <dbReference type="ARBA" id="ARBA00006301"/>
    </source>
</evidence>
<keyword evidence="6 15" id="KW-0489">Methyltransferase</keyword>
<dbReference type="GO" id="GO:0005677">
    <property type="term" value="C:chromatin silencing complex"/>
    <property type="evidence" value="ECO:0007669"/>
    <property type="project" value="TreeGrafter"/>
</dbReference>
<dbReference type="PANTHER" id="PTHR12787">
    <property type="entry name" value="RIBOSOMAL RNA-PROCESSING PROTEIN 8"/>
    <property type="match status" value="1"/>
</dbReference>
<evidence type="ECO:0000256" key="10">
    <source>
        <dbReference type="ARBA" id="ARBA00023015"/>
    </source>
</evidence>
<evidence type="ECO:0000256" key="12">
    <source>
        <dbReference type="ARBA" id="ARBA00023242"/>
    </source>
</evidence>
<dbReference type="Gene3D" id="3.40.50.150">
    <property type="entry name" value="Vaccinia Virus protein VP39"/>
    <property type="match status" value="1"/>
</dbReference>
<proteinExistence type="inferred from homology"/>
<evidence type="ECO:0000256" key="4">
    <source>
        <dbReference type="ARBA" id="ARBA00022491"/>
    </source>
</evidence>
<evidence type="ECO:0000256" key="3">
    <source>
        <dbReference type="ARBA" id="ARBA00020203"/>
    </source>
</evidence>
<protein>
    <recommendedName>
        <fullName evidence="3 15">Ribosomal RNA-processing protein 8</fullName>
        <ecNumber evidence="15">2.1.1.-</ecNumber>
    </recommendedName>
</protein>
<keyword evidence="4" id="KW-0678">Repressor</keyword>
<dbReference type="AlphaFoldDB" id="A0A7J8H5M8"/>
<evidence type="ECO:0000256" key="8">
    <source>
        <dbReference type="ARBA" id="ARBA00022691"/>
    </source>
</evidence>
<dbReference type="PANTHER" id="PTHR12787:SF0">
    <property type="entry name" value="RIBOSOMAL RNA-PROCESSING PROTEIN 8"/>
    <property type="match status" value="1"/>
</dbReference>
<keyword evidence="18" id="KW-1185">Reference proteome</keyword>
<dbReference type="InterPro" id="IPR023576">
    <property type="entry name" value="UbiE/COQ5_MeTrFase_CS"/>
</dbReference>
<keyword evidence="12 15" id="KW-0539">Nucleus</keyword>
<dbReference type="EMBL" id="JACASE010000005">
    <property type="protein sequence ID" value="KAF6467576.1"/>
    <property type="molecule type" value="Genomic_DNA"/>
</dbReference>
<gene>
    <name evidence="17" type="ORF">HJG63_017012</name>
</gene>
<keyword evidence="5 15" id="KW-0698">rRNA processing</keyword>
<comment type="subunit">
    <text evidence="14">Component of the eNoSC complex, composed of SIRT1, SUV39H1 and RRP8.</text>
</comment>
<keyword evidence="10" id="KW-0805">Transcription regulation</keyword>
<dbReference type="GO" id="GO:0042149">
    <property type="term" value="P:cellular response to glucose starvation"/>
    <property type="evidence" value="ECO:0007669"/>
    <property type="project" value="TreeGrafter"/>
</dbReference>
<comment type="caution">
    <text evidence="17">The sequence shown here is derived from an EMBL/GenBank/DDBJ whole genome shotgun (WGS) entry which is preliminary data.</text>
</comment>
<dbReference type="EC" id="2.1.1.-" evidence="15"/>
<feature type="compositionally biased region" description="Basic residues" evidence="16">
    <location>
        <begin position="208"/>
        <end position="227"/>
    </location>
</feature>
<dbReference type="GO" id="GO:0005730">
    <property type="term" value="C:nucleolus"/>
    <property type="evidence" value="ECO:0007669"/>
    <property type="project" value="UniProtKB-SubCell"/>
</dbReference>
<dbReference type="InterPro" id="IPR029063">
    <property type="entry name" value="SAM-dependent_MTases_sf"/>
</dbReference>
<dbReference type="GO" id="GO:0000183">
    <property type="term" value="P:rDNA heterochromatin formation"/>
    <property type="evidence" value="ECO:0007669"/>
    <property type="project" value="TreeGrafter"/>
</dbReference>
<evidence type="ECO:0000256" key="5">
    <source>
        <dbReference type="ARBA" id="ARBA00022552"/>
    </source>
</evidence>
<evidence type="ECO:0000256" key="14">
    <source>
        <dbReference type="ARBA" id="ARBA00062710"/>
    </source>
</evidence>
<dbReference type="GO" id="GO:0032259">
    <property type="term" value="P:methylation"/>
    <property type="evidence" value="ECO:0007669"/>
    <property type="project" value="UniProtKB-KW"/>
</dbReference>
<keyword evidence="7 15" id="KW-0808">Transferase</keyword>
<dbReference type="PROSITE" id="PS01184">
    <property type="entry name" value="UBIE_2"/>
    <property type="match status" value="1"/>
</dbReference>
<name>A0A7J8H5M8_ROUAE</name>